<sequence length="513" mass="56208">MATADNNSNPVAADAPVDVKQSVPIHNEMDVVDGGAGAPLPDGWKYRVRRVAGHRIPWYASPRVQLIMVSFVCFLCPGMFNALGGLGGGGRKDATLADDMNTALYSTFAVFGFFGGTFVNKLGIKLTLAFGGIGYCIYAVSLLVSLHTTKLGFPIFAGALLGICAGLLWTAQGTIMISYPHESSKGKYFGWFWAIFNLGAVIGSLIPLAQTYNTTANVDVTTGTYIAFIVLMFCGACLALCLCNAGDVVRSDGSKVVLMKHPSWQSEFVGLWETLRYEPMVVLLFPMFWSSNWFVTYQTNAVNSARFSTRTKALNTLLYYLAQIIGALIFGYAMDIDKVRRSVRAKISLGFLFGLTMAVWGGGFAYAKLYDRDDVNTDIHPEYVPTDWKTKGYVGPMFLYIFYGFYDSVWQAAVYWYMGALSNSGRRSANYVGFYKGIQSAGAAVMWALDSRKISFMAEFASNWALLSFSLLCAAPVIFLKVKDHVSVEEDLAGTDETLADVLPENHAEKPIA</sequence>
<evidence type="ECO:0000256" key="5">
    <source>
        <dbReference type="SAM" id="Phobius"/>
    </source>
</evidence>
<dbReference type="EMBL" id="NPIC01000005">
    <property type="protein sequence ID" value="RDL35793.1"/>
    <property type="molecule type" value="Genomic_DNA"/>
</dbReference>
<dbReference type="InterPro" id="IPR010291">
    <property type="entry name" value="Ion_channel_UNC-93"/>
</dbReference>
<dbReference type="InterPro" id="IPR036259">
    <property type="entry name" value="MFS_trans_sf"/>
</dbReference>
<feature type="transmembrane region" description="Helical" evidence="5">
    <location>
        <begin position="151"/>
        <end position="170"/>
    </location>
</feature>
<reference evidence="6 7" key="1">
    <citation type="journal article" date="2018" name="IMA Fungus">
        <title>IMA Genome-F 9: Draft genome sequence of Annulohypoxylon stygium, Aspergillus mulundensis, Berkeleyomyces basicola (syn. Thielaviopsis basicola), Ceratocystis smalleyi, two Cercospora beticola strains, Coleophoma cylindrospora, Fusarium fracticaudum, Phialophora cf. hyalina, and Morchella septimelata.</title>
        <authorList>
            <person name="Wingfield B.D."/>
            <person name="Bills G.F."/>
            <person name="Dong Y."/>
            <person name="Huang W."/>
            <person name="Nel W.J."/>
            <person name="Swalarsk-Parry B.S."/>
            <person name="Vaghefi N."/>
            <person name="Wilken P.M."/>
            <person name="An Z."/>
            <person name="de Beer Z.W."/>
            <person name="De Vos L."/>
            <person name="Chen L."/>
            <person name="Duong T.A."/>
            <person name="Gao Y."/>
            <person name="Hammerbacher A."/>
            <person name="Kikkert J.R."/>
            <person name="Li Y."/>
            <person name="Li H."/>
            <person name="Li K."/>
            <person name="Li Q."/>
            <person name="Liu X."/>
            <person name="Ma X."/>
            <person name="Naidoo K."/>
            <person name="Pethybridge S.J."/>
            <person name="Sun J."/>
            <person name="Steenkamp E.T."/>
            <person name="van der Nest M.A."/>
            <person name="van Wyk S."/>
            <person name="Wingfield M.J."/>
            <person name="Xiong C."/>
            <person name="Yue Q."/>
            <person name="Zhang X."/>
        </authorList>
    </citation>
    <scope>NUCLEOTIDE SEQUENCE [LARGE SCALE GENOMIC DNA]</scope>
    <source>
        <strain evidence="6 7">BP 5553</strain>
    </source>
</reference>
<protein>
    <submittedName>
        <fullName evidence="6">MFS general substrate transporter</fullName>
    </submittedName>
</protein>
<keyword evidence="2 5" id="KW-0812">Transmembrane</keyword>
<evidence type="ECO:0000313" key="7">
    <source>
        <dbReference type="Proteomes" id="UP000254866"/>
    </source>
</evidence>
<feature type="transmembrane region" description="Helical" evidence="5">
    <location>
        <begin position="461"/>
        <end position="480"/>
    </location>
</feature>
<organism evidence="6 7">
    <name type="scientific">Venustampulla echinocandica</name>
    <dbReference type="NCBI Taxonomy" id="2656787"/>
    <lineage>
        <taxon>Eukaryota</taxon>
        <taxon>Fungi</taxon>
        <taxon>Dikarya</taxon>
        <taxon>Ascomycota</taxon>
        <taxon>Pezizomycotina</taxon>
        <taxon>Leotiomycetes</taxon>
        <taxon>Helotiales</taxon>
        <taxon>Pleuroascaceae</taxon>
        <taxon>Venustampulla</taxon>
    </lineage>
</organism>
<dbReference type="Pfam" id="PF05978">
    <property type="entry name" value="UNC-93"/>
    <property type="match status" value="1"/>
</dbReference>
<feature type="transmembrane region" description="Helical" evidence="5">
    <location>
        <begin position="64"/>
        <end position="83"/>
    </location>
</feature>
<feature type="transmembrane region" description="Helical" evidence="5">
    <location>
        <begin position="280"/>
        <end position="297"/>
    </location>
</feature>
<dbReference type="GO" id="GO:0016020">
    <property type="term" value="C:membrane"/>
    <property type="evidence" value="ECO:0007669"/>
    <property type="project" value="UniProtKB-SubCell"/>
</dbReference>
<dbReference type="SUPFAM" id="SSF103473">
    <property type="entry name" value="MFS general substrate transporter"/>
    <property type="match status" value="1"/>
</dbReference>
<feature type="transmembrane region" description="Helical" evidence="5">
    <location>
        <begin position="126"/>
        <end position="145"/>
    </location>
</feature>
<evidence type="ECO:0000256" key="4">
    <source>
        <dbReference type="ARBA" id="ARBA00023136"/>
    </source>
</evidence>
<keyword evidence="4 5" id="KW-0472">Membrane</keyword>
<dbReference type="GeneID" id="43599254"/>
<gene>
    <name evidence="6" type="ORF">BP5553_06405</name>
</gene>
<dbReference type="OrthoDB" id="196103at2759"/>
<dbReference type="InterPro" id="IPR051617">
    <property type="entry name" value="UNC-93-like_regulator"/>
</dbReference>
<feature type="transmembrane region" description="Helical" evidence="5">
    <location>
        <begin position="191"/>
        <end position="212"/>
    </location>
</feature>
<proteinExistence type="predicted"/>
<dbReference type="RefSeq" id="XP_031868449.1">
    <property type="nucleotide sequence ID" value="XM_032015028.1"/>
</dbReference>
<feature type="transmembrane region" description="Helical" evidence="5">
    <location>
        <begin position="224"/>
        <end position="245"/>
    </location>
</feature>
<name>A0A370TJU4_9HELO</name>
<evidence type="ECO:0000256" key="2">
    <source>
        <dbReference type="ARBA" id="ARBA00022692"/>
    </source>
</evidence>
<accession>A0A370TJU4</accession>
<dbReference type="Gene3D" id="1.20.1250.20">
    <property type="entry name" value="MFS general substrate transporter like domains"/>
    <property type="match status" value="2"/>
</dbReference>
<comment type="caution">
    <text evidence="6">The sequence shown here is derived from an EMBL/GenBank/DDBJ whole genome shotgun (WGS) entry which is preliminary data.</text>
</comment>
<feature type="transmembrane region" description="Helical" evidence="5">
    <location>
        <begin position="397"/>
        <end position="417"/>
    </location>
</feature>
<evidence type="ECO:0000313" key="6">
    <source>
        <dbReference type="EMBL" id="RDL35793.1"/>
    </source>
</evidence>
<dbReference type="AlphaFoldDB" id="A0A370TJU4"/>
<keyword evidence="7" id="KW-1185">Reference proteome</keyword>
<dbReference type="PANTHER" id="PTHR23294:SF59">
    <property type="entry name" value="UNC93-LIKE PROTEIN C922.05C"/>
    <property type="match status" value="1"/>
</dbReference>
<comment type="subcellular location">
    <subcellularLocation>
        <location evidence="1">Membrane</location>
        <topology evidence="1">Multi-pass membrane protein</topology>
    </subcellularLocation>
</comment>
<keyword evidence="3 5" id="KW-1133">Transmembrane helix</keyword>
<feature type="transmembrane region" description="Helical" evidence="5">
    <location>
        <begin position="103"/>
        <end position="119"/>
    </location>
</feature>
<evidence type="ECO:0000256" key="3">
    <source>
        <dbReference type="ARBA" id="ARBA00022989"/>
    </source>
</evidence>
<feature type="transmembrane region" description="Helical" evidence="5">
    <location>
        <begin position="347"/>
        <end position="367"/>
    </location>
</feature>
<dbReference type="Proteomes" id="UP000254866">
    <property type="component" value="Unassembled WGS sequence"/>
</dbReference>
<feature type="transmembrane region" description="Helical" evidence="5">
    <location>
        <begin position="317"/>
        <end position="335"/>
    </location>
</feature>
<evidence type="ECO:0000256" key="1">
    <source>
        <dbReference type="ARBA" id="ARBA00004141"/>
    </source>
</evidence>
<dbReference type="PANTHER" id="PTHR23294">
    <property type="entry name" value="ET TRANSLATION PRODUCT-RELATED"/>
    <property type="match status" value="1"/>
</dbReference>